<gene>
    <name evidence="2" type="ORF">DN069_30610</name>
</gene>
<protein>
    <submittedName>
        <fullName evidence="2">Uncharacterized protein</fullName>
    </submittedName>
</protein>
<feature type="non-terminal residue" evidence="2">
    <location>
        <position position="1"/>
    </location>
</feature>
<dbReference type="AlphaFoldDB" id="A0A2X0IA87"/>
<evidence type="ECO:0000313" key="2">
    <source>
        <dbReference type="EMBL" id="RAG81864.1"/>
    </source>
</evidence>
<sequence length="143" mass="16041">AKDAARVEAELAKRQSDRRRAAEQQQRERDRATKEEERARRQAETEALRQEAESRTAEIGAHLDELDAVLRRRPVGLERWHSKMERQFASEGPAGLADVIENLLRRSPVPSGCRDRAGAGYAPESAQVLIEVDLPALEIVPPV</sequence>
<dbReference type="EMBL" id="QKYN01000135">
    <property type="protein sequence ID" value="RAG81864.1"/>
    <property type="molecule type" value="Genomic_DNA"/>
</dbReference>
<dbReference type="RefSeq" id="WP_165845711.1">
    <property type="nucleotide sequence ID" value="NZ_QKYN01000135.1"/>
</dbReference>
<proteinExistence type="predicted"/>
<keyword evidence="3" id="KW-1185">Reference proteome</keyword>
<evidence type="ECO:0000313" key="3">
    <source>
        <dbReference type="Proteomes" id="UP000248889"/>
    </source>
</evidence>
<evidence type="ECO:0000256" key="1">
    <source>
        <dbReference type="SAM" id="MobiDB-lite"/>
    </source>
</evidence>
<dbReference type="Proteomes" id="UP000248889">
    <property type="component" value="Unassembled WGS sequence"/>
</dbReference>
<accession>A0A2X0IA87</accession>
<feature type="non-terminal residue" evidence="2">
    <location>
        <position position="143"/>
    </location>
</feature>
<comment type="caution">
    <text evidence="2">The sequence shown here is derived from an EMBL/GenBank/DDBJ whole genome shotgun (WGS) entry which is preliminary data.</text>
</comment>
<organism evidence="2 3">
    <name type="scientific">Streptacidiphilus pinicola</name>
    <dbReference type="NCBI Taxonomy" id="2219663"/>
    <lineage>
        <taxon>Bacteria</taxon>
        <taxon>Bacillati</taxon>
        <taxon>Actinomycetota</taxon>
        <taxon>Actinomycetes</taxon>
        <taxon>Kitasatosporales</taxon>
        <taxon>Streptomycetaceae</taxon>
        <taxon>Streptacidiphilus</taxon>
    </lineage>
</organism>
<reference evidence="2 3" key="1">
    <citation type="submission" date="2018-06" db="EMBL/GenBank/DDBJ databases">
        <title>Streptacidiphilus pinicola sp. nov., isolated from pine grove soil.</title>
        <authorList>
            <person name="Roh S.G."/>
            <person name="Park S."/>
            <person name="Kim M.-K."/>
            <person name="Yun B.-R."/>
            <person name="Park J."/>
            <person name="Kim M.J."/>
            <person name="Kim Y.S."/>
            <person name="Kim S.B."/>
        </authorList>
    </citation>
    <scope>NUCLEOTIDE SEQUENCE [LARGE SCALE GENOMIC DNA]</scope>
    <source>
        <strain evidence="2 3">MMS16-CNU450</strain>
    </source>
</reference>
<name>A0A2X0IA87_9ACTN</name>
<feature type="region of interest" description="Disordered" evidence="1">
    <location>
        <begin position="1"/>
        <end position="60"/>
    </location>
</feature>